<dbReference type="GO" id="GO:0005770">
    <property type="term" value="C:late endosome"/>
    <property type="evidence" value="ECO:0007669"/>
    <property type="project" value="TreeGrafter"/>
</dbReference>
<accession>A0A1I7TXC3</accession>
<evidence type="ECO:0000313" key="2">
    <source>
        <dbReference type="WBParaSite" id="Csp11.Scaffold629.g12739.t1"/>
    </source>
</evidence>
<dbReference type="STRING" id="1561998.A0A1I7TXC3"/>
<dbReference type="GO" id="GO:0006623">
    <property type="term" value="P:protein targeting to vacuole"/>
    <property type="evidence" value="ECO:0007669"/>
    <property type="project" value="InterPro"/>
</dbReference>
<sequence length="371" mass="42918">METLYSIDGWLCANLVNDHFRDLIKTMYRSKEDERMLMFPVLAGIAHLRKLANQDSFCNDQELDEKLFGIVFEGICKRWRSWMTNSDQSVDHQLMALFPFWLPLAASTDSCLNMAVGNDECVRTVIQLLEARSHLERAFDLLFEQLEKNSDNEDSLTEWLDEIMKFCSRHASKDETSDRLMRVFQYISDKATQVGENPIKQTKIDESLRLMCRQILSTGTKYAKQLVDQLLNSPSFSDSSFIENGSLILDIMTSCEYEADLIQEMIYLIREENLSSAQKLELEVSRRAPLMHNTKCITCEQPMNKSGYVFRCGHFQHIECSINIDRTCNCNGLGDGIVVPREKPNVPAKRNIFKNWETKLNCRVFPKDEKV</sequence>
<organism evidence="1 2">
    <name type="scientific">Caenorhabditis tropicalis</name>
    <dbReference type="NCBI Taxonomy" id="1561998"/>
    <lineage>
        <taxon>Eukaryota</taxon>
        <taxon>Metazoa</taxon>
        <taxon>Ecdysozoa</taxon>
        <taxon>Nematoda</taxon>
        <taxon>Chromadorea</taxon>
        <taxon>Rhabditida</taxon>
        <taxon>Rhabditina</taxon>
        <taxon>Rhabditomorpha</taxon>
        <taxon>Rhabditoidea</taxon>
        <taxon>Rhabditidae</taxon>
        <taxon>Peloderinae</taxon>
        <taxon>Caenorhabditis</taxon>
    </lineage>
</organism>
<dbReference type="AlphaFoldDB" id="A0A1I7TXC3"/>
<dbReference type="Proteomes" id="UP000095282">
    <property type="component" value="Unplaced"/>
</dbReference>
<dbReference type="GO" id="GO:0030897">
    <property type="term" value="C:HOPS complex"/>
    <property type="evidence" value="ECO:0007669"/>
    <property type="project" value="TreeGrafter"/>
</dbReference>
<dbReference type="PANTHER" id="PTHR12616:SF8">
    <property type="entry name" value="VACUOLAR PROTEIN SORTING-ASSOCIATED PROTEIN 8 HOMOLOG"/>
    <property type="match status" value="1"/>
</dbReference>
<name>A0A1I7TXC3_9PELO</name>
<keyword evidence="1" id="KW-1185">Reference proteome</keyword>
<evidence type="ECO:0000313" key="1">
    <source>
        <dbReference type="Proteomes" id="UP000095282"/>
    </source>
</evidence>
<dbReference type="InterPro" id="IPR045111">
    <property type="entry name" value="Vps41/Vps8"/>
</dbReference>
<dbReference type="WBParaSite" id="Csp11.Scaffold629.g12739.t1">
    <property type="protein sequence ID" value="Csp11.Scaffold629.g12739.t1"/>
    <property type="gene ID" value="Csp11.Scaffold629.g12739"/>
</dbReference>
<dbReference type="GO" id="GO:0034058">
    <property type="term" value="P:endosomal vesicle fusion"/>
    <property type="evidence" value="ECO:0007669"/>
    <property type="project" value="TreeGrafter"/>
</dbReference>
<proteinExistence type="predicted"/>
<dbReference type="PANTHER" id="PTHR12616">
    <property type="entry name" value="VACUOLAR PROTEIN SORTING VPS41"/>
    <property type="match status" value="1"/>
</dbReference>
<reference evidence="2" key="1">
    <citation type="submission" date="2016-11" db="UniProtKB">
        <authorList>
            <consortium name="WormBaseParasite"/>
        </authorList>
    </citation>
    <scope>IDENTIFICATION</scope>
</reference>
<protein>
    <submittedName>
        <fullName evidence="2">Vps8 domain-containing protein</fullName>
    </submittedName>
</protein>